<feature type="domain" description="NB-ARC" evidence="8">
    <location>
        <begin position="154"/>
        <end position="324"/>
    </location>
</feature>
<dbReference type="EMBL" id="JAMFTS010000005">
    <property type="protein sequence ID" value="KAJ4755893.1"/>
    <property type="molecule type" value="Genomic_DNA"/>
</dbReference>
<keyword evidence="13" id="KW-1185">Reference proteome</keyword>
<evidence type="ECO:0000259" key="8">
    <source>
        <dbReference type="Pfam" id="PF00931"/>
    </source>
</evidence>
<keyword evidence="6" id="KW-0067">ATP-binding</keyword>
<evidence type="ECO:0000313" key="12">
    <source>
        <dbReference type="EMBL" id="KAJ4755893.1"/>
    </source>
</evidence>
<dbReference type="GO" id="GO:0006952">
    <property type="term" value="P:defense response"/>
    <property type="evidence" value="ECO:0007669"/>
    <property type="project" value="UniProtKB-KW"/>
</dbReference>
<keyword evidence="7" id="KW-0175">Coiled coil</keyword>
<keyword evidence="3" id="KW-0677">Repeat</keyword>
<name>A0AAV8CJ67_9POAL</name>
<dbReference type="PANTHER" id="PTHR36766">
    <property type="entry name" value="PLANT BROAD-SPECTRUM MILDEW RESISTANCE PROTEIN RPW8"/>
    <property type="match status" value="1"/>
</dbReference>
<keyword evidence="4" id="KW-0547">Nucleotide-binding</keyword>
<dbReference type="InterPro" id="IPR041118">
    <property type="entry name" value="Rx_N"/>
</dbReference>
<keyword evidence="2" id="KW-0433">Leucine-rich repeat</keyword>
<evidence type="ECO:0000256" key="1">
    <source>
        <dbReference type="ARBA" id="ARBA00008894"/>
    </source>
</evidence>
<evidence type="ECO:0000259" key="10">
    <source>
        <dbReference type="Pfam" id="PF23559"/>
    </source>
</evidence>
<sequence length="649" mass="75398">MVLGGVISNLLSLGTQLMPALGTQHRQIEKELKKLMELLERIKIRLYDAEEREIRDLSVKHWLKELKGVAYDAEDVLDEYRYEVLRAQVEAKQIQVSDDMLDQIKEIRNEFSEIANDRIALQLLEEEAPKRSNSDLEISPTSRFVVESDIIGREREKEELIDILCNEIHDDQIISVVTIVGTGGIGKTALAQLIYNDKKVKKKFDMFGWLCVSEDFNVQRLTREVFESITRGSCDLANLNTLQENISEEVRGKKVFIVLDNVWNDNTTHWELFRAPFMSASMVKILVTTRNEPVAQIMQAMSTIKLDYLSEEQSWQMFRHYAFGEAIHNTCSDLVEIGKQIMKKCGMLPLAIKLIASLLRYRKDEESWKMILESELWESDAGNEIFQPLQISYARLPTYLKPCFLYCSMFPRDYRYNADDLVKLWISQGYVQTKKIGWEYAKKLWQRSLFEGEYGENFNFTLHDMVHDLARSISRHECYSIEGDIVPNFLGKLHHLYVGDGVKLIEPSPSPFTKFTILRTLIVDDCAENFLSAFDFSKTQKLRVLQLGSRVDDLELHFPCANFKHLRYLSLNGGHFERLPEFICSLYNLQNLTLENCPYLTMLPQSIENLVNLEELLIIGCQELRVLHVSLCQLKTLRKLLICESRKYY</sequence>
<dbReference type="GO" id="GO:0005524">
    <property type="term" value="F:ATP binding"/>
    <property type="evidence" value="ECO:0007669"/>
    <property type="project" value="UniProtKB-KW"/>
</dbReference>
<dbReference type="PRINTS" id="PR00364">
    <property type="entry name" value="DISEASERSIST"/>
</dbReference>
<dbReference type="InterPro" id="IPR032675">
    <property type="entry name" value="LRR_dom_sf"/>
</dbReference>
<organism evidence="12 13">
    <name type="scientific">Rhynchospora pubera</name>
    <dbReference type="NCBI Taxonomy" id="906938"/>
    <lineage>
        <taxon>Eukaryota</taxon>
        <taxon>Viridiplantae</taxon>
        <taxon>Streptophyta</taxon>
        <taxon>Embryophyta</taxon>
        <taxon>Tracheophyta</taxon>
        <taxon>Spermatophyta</taxon>
        <taxon>Magnoliopsida</taxon>
        <taxon>Liliopsida</taxon>
        <taxon>Poales</taxon>
        <taxon>Cyperaceae</taxon>
        <taxon>Cyperoideae</taxon>
        <taxon>Rhynchosporeae</taxon>
        <taxon>Rhynchospora</taxon>
    </lineage>
</organism>
<dbReference type="Gene3D" id="3.80.10.10">
    <property type="entry name" value="Ribonuclease Inhibitor"/>
    <property type="match status" value="1"/>
</dbReference>
<evidence type="ECO:0000256" key="2">
    <source>
        <dbReference type="ARBA" id="ARBA00022614"/>
    </source>
</evidence>
<dbReference type="AlphaFoldDB" id="A0AAV8CJ67"/>
<dbReference type="Gene3D" id="1.20.5.4130">
    <property type="match status" value="1"/>
</dbReference>
<reference evidence="12" key="1">
    <citation type="submission" date="2022-08" db="EMBL/GenBank/DDBJ databases">
        <authorList>
            <person name="Marques A."/>
        </authorList>
    </citation>
    <scope>NUCLEOTIDE SEQUENCE</scope>
    <source>
        <strain evidence="12">RhyPub2mFocal</strain>
        <tissue evidence="12">Leaves</tissue>
    </source>
</reference>
<dbReference type="SUPFAM" id="SSF52058">
    <property type="entry name" value="L domain-like"/>
    <property type="match status" value="1"/>
</dbReference>
<dbReference type="InterPro" id="IPR027417">
    <property type="entry name" value="P-loop_NTPase"/>
</dbReference>
<feature type="domain" description="Disease resistance R13L4/SHOC-2-like LRR" evidence="11">
    <location>
        <begin position="518"/>
        <end position="642"/>
    </location>
</feature>
<dbReference type="Gene3D" id="1.10.8.430">
    <property type="entry name" value="Helical domain of apoptotic protease-activating factors"/>
    <property type="match status" value="1"/>
</dbReference>
<feature type="domain" description="Disease resistance N-terminal" evidence="9">
    <location>
        <begin position="6"/>
        <end position="94"/>
    </location>
</feature>
<dbReference type="SUPFAM" id="SSF52540">
    <property type="entry name" value="P-loop containing nucleoside triphosphate hydrolases"/>
    <property type="match status" value="1"/>
</dbReference>
<evidence type="ECO:0000256" key="3">
    <source>
        <dbReference type="ARBA" id="ARBA00022737"/>
    </source>
</evidence>
<protein>
    <submittedName>
        <fullName evidence="12">Disease resistance protein (CC-NBS-LRR class) family</fullName>
    </submittedName>
</protein>
<dbReference type="PANTHER" id="PTHR36766:SF70">
    <property type="entry name" value="DISEASE RESISTANCE PROTEIN RGA4"/>
    <property type="match status" value="1"/>
</dbReference>
<comment type="similarity">
    <text evidence="1">Belongs to the disease resistance NB-LRR family.</text>
</comment>
<dbReference type="GO" id="GO:0051707">
    <property type="term" value="P:response to other organism"/>
    <property type="evidence" value="ECO:0007669"/>
    <property type="project" value="UniProtKB-ARBA"/>
</dbReference>
<evidence type="ECO:0000259" key="11">
    <source>
        <dbReference type="Pfam" id="PF23598"/>
    </source>
</evidence>
<proteinExistence type="inferred from homology"/>
<dbReference type="InterPro" id="IPR055414">
    <property type="entry name" value="LRR_R13L4/SHOC2-like"/>
</dbReference>
<dbReference type="InterPro" id="IPR042197">
    <property type="entry name" value="Apaf_helical"/>
</dbReference>
<accession>A0AAV8CJ67</accession>
<evidence type="ECO:0000259" key="9">
    <source>
        <dbReference type="Pfam" id="PF18052"/>
    </source>
</evidence>
<dbReference type="Pfam" id="PF00931">
    <property type="entry name" value="NB-ARC"/>
    <property type="match status" value="1"/>
</dbReference>
<evidence type="ECO:0000256" key="5">
    <source>
        <dbReference type="ARBA" id="ARBA00022821"/>
    </source>
</evidence>
<gene>
    <name evidence="12" type="ORF">LUZ62_090298</name>
</gene>
<evidence type="ECO:0000256" key="7">
    <source>
        <dbReference type="SAM" id="Coils"/>
    </source>
</evidence>
<evidence type="ECO:0000256" key="4">
    <source>
        <dbReference type="ARBA" id="ARBA00022741"/>
    </source>
</evidence>
<dbReference type="Gene3D" id="1.10.10.10">
    <property type="entry name" value="Winged helix-like DNA-binding domain superfamily/Winged helix DNA-binding domain"/>
    <property type="match status" value="1"/>
</dbReference>
<evidence type="ECO:0000256" key="6">
    <source>
        <dbReference type="ARBA" id="ARBA00022840"/>
    </source>
</evidence>
<dbReference type="InterPro" id="IPR058922">
    <property type="entry name" value="WHD_DRP"/>
</dbReference>
<evidence type="ECO:0000313" key="13">
    <source>
        <dbReference type="Proteomes" id="UP001140206"/>
    </source>
</evidence>
<dbReference type="FunFam" id="3.40.50.300:FF:001091">
    <property type="entry name" value="Probable disease resistance protein At1g61300"/>
    <property type="match status" value="1"/>
</dbReference>
<dbReference type="Pfam" id="PF23559">
    <property type="entry name" value="WHD_DRP"/>
    <property type="match status" value="1"/>
</dbReference>
<comment type="caution">
    <text evidence="12">The sequence shown here is derived from an EMBL/GenBank/DDBJ whole genome shotgun (WGS) entry which is preliminary data.</text>
</comment>
<feature type="coiled-coil region" evidence="7">
    <location>
        <begin position="25"/>
        <end position="52"/>
    </location>
</feature>
<dbReference type="GO" id="GO:0043531">
    <property type="term" value="F:ADP binding"/>
    <property type="evidence" value="ECO:0007669"/>
    <property type="project" value="InterPro"/>
</dbReference>
<keyword evidence="5" id="KW-0611">Plant defense</keyword>
<dbReference type="Gene3D" id="3.40.50.300">
    <property type="entry name" value="P-loop containing nucleotide triphosphate hydrolases"/>
    <property type="match status" value="1"/>
</dbReference>
<dbReference type="Pfam" id="PF18052">
    <property type="entry name" value="Rx_N"/>
    <property type="match status" value="1"/>
</dbReference>
<dbReference type="InterPro" id="IPR036388">
    <property type="entry name" value="WH-like_DNA-bd_sf"/>
</dbReference>
<dbReference type="Pfam" id="PF23598">
    <property type="entry name" value="LRR_14"/>
    <property type="match status" value="1"/>
</dbReference>
<dbReference type="InterPro" id="IPR002182">
    <property type="entry name" value="NB-ARC"/>
</dbReference>
<feature type="domain" description="Disease resistance protein winged helix" evidence="10">
    <location>
        <begin position="409"/>
        <end position="470"/>
    </location>
</feature>
<dbReference type="Proteomes" id="UP001140206">
    <property type="component" value="Chromosome 5"/>
</dbReference>